<evidence type="ECO:0000256" key="5">
    <source>
        <dbReference type="ARBA" id="ARBA00022691"/>
    </source>
</evidence>
<evidence type="ECO:0000256" key="3">
    <source>
        <dbReference type="ARBA" id="ARBA00021356"/>
    </source>
</evidence>
<dbReference type="InterPro" id="IPR012838">
    <property type="entry name" value="PFL1_activating"/>
</dbReference>
<keyword evidence="5 10" id="KW-0949">S-adenosyl-L-methionine</keyword>
<dbReference type="SFLD" id="SFLDG01066">
    <property type="entry name" value="organic_radical-activating_enz"/>
    <property type="match status" value="1"/>
</dbReference>
<dbReference type="InterPro" id="IPR007197">
    <property type="entry name" value="rSAM"/>
</dbReference>
<feature type="domain" description="Radical SAM core" evidence="11">
    <location>
        <begin position="14"/>
        <end position="237"/>
    </location>
</feature>
<evidence type="ECO:0000256" key="8">
    <source>
        <dbReference type="ARBA" id="ARBA00023004"/>
    </source>
</evidence>
<dbReference type="SFLD" id="SFLDS00029">
    <property type="entry name" value="Radical_SAM"/>
    <property type="match status" value="1"/>
</dbReference>
<dbReference type="PROSITE" id="PS01087">
    <property type="entry name" value="RADICAL_ACTIVATING"/>
    <property type="match status" value="1"/>
</dbReference>
<dbReference type="NCBIfam" id="TIGR02493">
    <property type="entry name" value="PFLA"/>
    <property type="match status" value="1"/>
</dbReference>
<dbReference type="EC" id="1.97.1.4" evidence="10"/>
<dbReference type="Pfam" id="PF04055">
    <property type="entry name" value="Radical_SAM"/>
    <property type="match status" value="1"/>
</dbReference>
<dbReference type="Proteomes" id="UP001220478">
    <property type="component" value="Chromosome"/>
</dbReference>
<dbReference type="PANTHER" id="PTHR30352">
    <property type="entry name" value="PYRUVATE FORMATE-LYASE-ACTIVATING ENZYME"/>
    <property type="match status" value="1"/>
</dbReference>
<dbReference type="InterPro" id="IPR034457">
    <property type="entry name" value="Organic_radical-activating"/>
</dbReference>
<dbReference type="PANTHER" id="PTHR30352:SF5">
    <property type="entry name" value="PYRUVATE FORMATE-LYASE 1-ACTIVATING ENZYME"/>
    <property type="match status" value="1"/>
</dbReference>
<name>A0ABY8C6E5_9FIRM</name>
<evidence type="ECO:0000256" key="1">
    <source>
        <dbReference type="ARBA" id="ARBA00003141"/>
    </source>
</evidence>
<dbReference type="PROSITE" id="PS51918">
    <property type="entry name" value="RADICAL_SAM"/>
    <property type="match status" value="1"/>
</dbReference>
<dbReference type="InterPro" id="IPR001989">
    <property type="entry name" value="Radical_activat_CS"/>
</dbReference>
<comment type="subcellular location">
    <subcellularLocation>
        <location evidence="10">Cytoplasm</location>
    </subcellularLocation>
</comment>
<comment type="similarity">
    <text evidence="2 10">Belongs to the organic radical-activating enzymes family.</text>
</comment>
<gene>
    <name evidence="12" type="primary">pflA</name>
    <name evidence="12" type="ORF">PYS61_04085</name>
</gene>
<protein>
    <recommendedName>
        <fullName evidence="3 10">Pyruvate formate-lyase-activating enzyme</fullName>
        <ecNumber evidence="10">1.97.1.4</ecNumber>
    </recommendedName>
</protein>
<dbReference type="EMBL" id="CP118868">
    <property type="protein sequence ID" value="WEG35124.1"/>
    <property type="molecule type" value="Genomic_DNA"/>
</dbReference>
<evidence type="ECO:0000256" key="10">
    <source>
        <dbReference type="RuleBase" id="RU362053"/>
    </source>
</evidence>
<keyword evidence="6 10" id="KW-0479">Metal-binding</keyword>
<evidence type="ECO:0000256" key="4">
    <source>
        <dbReference type="ARBA" id="ARBA00022485"/>
    </source>
</evidence>
<comment type="cofactor">
    <cofactor evidence="10">
        <name>[4Fe-4S] cluster</name>
        <dbReference type="ChEBI" id="CHEBI:49883"/>
    </cofactor>
    <text evidence="10">Binds 1 [4Fe-4S] cluster. The cluster is coordinated with 3 cysteines and an exchangeable S-adenosyl-L-methionine.</text>
</comment>
<evidence type="ECO:0000256" key="6">
    <source>
        <dbReference type="ARBA" id="ARBA00022723"/>
    </source>
</evidence>
<organism evidence="12 13">
    <name type="scientific">Amygdalobacter indicium</name>
    <dbReference type="NCBI Taxonomy" id="3029272"/>
    <lineage>
        <taxon>Bacteria</taxon>
        <taxon>Bacillati</taxon>
        <taxon>Bacillota</taxon>
        <taxon>Clostridia</taxon>
        <taxon>Eubacteriales</taxon>
        <taxon>Oscillospiraceae</taxon>
        <taxon>Amygdalobacter</taxon>
    </lineage>
</organism>
<dbReference type="CDD" id="cd01335">
    <property type="entry name" value="Radical_SAM"/>
    <property type="match status" value="1"/>
</dbReference>
<keyword evidence="12" id="KW-0670">Pyruvate</keyword>
<dbReference type="InterPro" id="IPR013785">
    <property type="entry name" value="Aldolase_TIM"/>
</dbReference>
<evidence type="ECO:0000313" key="13">
    <source>
        <dbReference type="Proteomes" id="UP001220478"/>
    </source>
</evidence>
<dbReference type="RefSeq" id="WP_315571160.1">
    <property type="nucleotide sequence ID" value="NZ_CP118868.1"/>
</dbReference>
<keyword evidence="10" id="KW-0963">Cytoplasm</keyword>
<evidence type="ECO:0000256" key="2">
    <source>
        <dbReference type="ARBA" id="ARBA00009777"/>
    </source>
</evidence>
<keyword evidence="8 10" id="KW-0408">Iron</keyword>
<evidence type="ECO:0000259" key="11">
    <source>
        <dbReference type="PROSITE" id="PS51918"/>
    </source>
</evidence>
<keyword evidence="13" id="KW-1185">Reference proteome</keyword>
<reference evidence="12 13" key="1">
    <citation type="submission" date="2023-02" db="EMBL/GenBank/DDBJ databases">
        <title>Novel Oscillospiraceae bacterial genomes.</title>
        <authorList>
            <person name="Srinivasan S."/>
            <person name="Austin M.N."/>
            <person name="Fiedler T.L."/>
            <person name="Strenk S.M."/>
            <person name="Agnew K.J."/>
            <person name="Nagana Gowda G.A."/>
            <person name="Raftery D."/>
            <person name="Beamer M.A."/>
            <person name="Achilles S.L."/>
            <person name="Wiesenfeld H.C."/>
            <person name="Fredricks D.N."/>
            <person name="Hillier S.L."/>
        </authorList>
    </citation>
    <scope>NUCLEOTIDE SEQUENCE [LARGE SCALE GENOMIC DNA]</scope>
    <source>
        <strain evidence="12 13">CHIC02 1186E3-8</strain>
    </source>
</reference>
<comment type="function">
    <text evidence="1 10">Activation of pyruvate formate-lyase under anaerobic conditions by generation of an organic free radical, using S-adenosylmethionine and reduced flavodoxin as cosubstrates to produce 5'-deoxy-adenosine.</text>
</comment>
<accession>A0ABY8C6E5</accession>
<dbReference type="SUPFAM" id="SSF102114">
    <property type="entry name" value="Radical SAM enzymes"/>
    <property type="match status" value="1"/>
</dbReference>
<evidence type="ECO:0000256" key="7">
    <source>
        <dbReference type="ARBA" id="ARBA00023002"/>
    </source>
</evidence>
<keyword evidence="9 10" id="KW-0411">Iron-sulfur</keyword>
<evidence type="ECO:0000313" key="12">
    <source>
        <dbReference type="EMBL" id="WEG35124.1"/>
    </source>
</evidence>
<comment type="catalytic activity">
    <reaction evidence="10">
        <text>glycyl-[formate C-acetyltransferase] + reduced [flavodoxin] + S-adenosyl-L-methionine = glycin-2-yl radical-[formate C-acetyltransferase] + semiquinone [flavodoxin] + 5'-deoxyadenosine + L-methionine + H(+)</text>
        <dbReference type="Rhea" id="RHEA:19225"/>
        <dbReference type="Rhea" id="RHEA-COMP:10622"/>
        <dbReference type="Rhea" id="RHEA-COMP:12190"/>
        <dbReference type="Rhea" id="RHEA-COMP:12191"/>
        <dbReference type="Rhea" id="RHEA-COMP:14480"/>
        <dbReference type="ChEBI" id="CHEBI:15378"/>
        <dbReference type="ChEBI" id="CHEBI:17319"/>
        <dbReference type="ChEBI" id="CHEBI:29947"/>
        <dbReference type="ChEBI" id="CHEBI:32722"/>
        <dbReference type="ChEBI" id="CHEBI:57618"/>
        <dbReference type="ChEBI" id="CHEBI:57844"/>
        <dbReference type="ChEBI" id="CHEBI:59789"/>
        <dbReference type="ChEBI" id="CHEBI:140311"/>
        <dbReference type="EC" id="1.97.1.4"/>
    </reaction>
</comment>
<evidence type="ECO:0000256" key="9">
    <source>
        <dbReference type="ARBA" id="ARBA00023014"/>
    </source>
</evidence>
<dbReference type="InterPro" id="IPR058240">
    <property type="entry name" value="rSAM_sf"/>
</dbReference>
<dbReference type="GO" id="GO:0043365">
    <property type="term" value="F:[formate-C-acetyltransferase]-activating enzyme activity"/>
    <property type="evidence" value="ECO:0007669"/>
    <property type="project" value="UniProtKB-EC"/>
</dbReference>
<keyword evidence="7 10" id="KW-0560">Oxidoreductase</keyword>
<keyword evidence="4 10" id="KW-0004">4Fe-4S</keyword>
<dbReference type="Gene3D" id="3.20.20.70">
    <property type="entry name" value="Aldolase class I"/>
    <property type="match status" value="1"/>
</dbReference>
<sequence>MKARIHSFESFGTVDGPGIRFVIFMQGCPLRCLYCHNPDTWSTKAGTEYELEDVVQRVLKYRNYIKNGGVTVSGGEPLLQIDFLIEFYKRMKQEGIHTCCDTSGYLFTPHNQPKFDELIKWCDLFLLDIKQIDPQKHIILTRVKHDNILRFARYLSDHNKAMWIRHVLVPGYTDDKNDWIKLRQFIDTLKTVEKVEILPYHTMGVNKYKMMNISYPLEGVEPPSKEVVAMARAVVERGEYDKTS</sequence>
<proteinExistence type="inferred from homology"/>